<evidence type="ECO:0000313" key="2">
    <source>
        <dbReference type="Proteomes" id="UP001320148"/>
    </source>
</evidence>
<accession>A0ABN6F800</accession>
<organism evidence="1 2">
    <name type="scientific">Desulfoluna limicola</name>
    <dbReference type="NCBI Taxonomy" id="2810562"/>
    <lineage>
        <taxon>Bacteria</taxon>
        <taxon>Pseudomonadati</taxon>
        <taxon>Thermodesulfobacteriota</taxon>
        <taxon>Desulfobacteria</taxon>
        <taxon>Desulfobacterales</taxon>
        <taxon>Desulfolunaceae</taxon>
        <taxon>Desulfoluna</taxon>
    </lineage>
</organism>
<keyword evidence="2" id="KW-1185">Reference proteome</keyword>
<evidence type="ECO:0000313" key="1">
    <source>
        <dbReference type="EMBL" id="BCS98216.1"/>
    </source>
</evidence>
<dbReference type="Proteomes" id="UP001320148">
    <property type="component" value="Chromosome"/>
</dbReference>
<name>A0ABN6F800_9BACT</name>
<sequence>MKSTLIVRVGWRVDAAGNKKDKSGDTWRAAPKGAVGLKHGNVTPIKKTGVHTSYGARRFCL</sequence>
<dbReference type="EMBL" id="AP024488">
    <property type="protein sequence ID" value="BCS98216.1"/>
    <property type="molecule type" value="Genomic_DNA"/>
</dbReference>
<gene>
    <name evidence="1" type="ORF">DSLASN_38480</name>
</gene>
<reference evidence="1 2" key="1">
    <citation type="submission" date="2021-02" db="EMBL/GenBank/DDBJ databases">
        <title>Complete genome of Desulfoluna sp. strain ASN36.</title>
        <authorList>
            <person name="Takahashi A."/>
            <person name="Kojima H."/>
            <person name="Fukui M."/>
        </authorList>
    </citation>
    <scope>NUCLEOTIDE SEQUENCE [LARGE SCALE GENOMIC DNA]</scope>
    <source>
        <strain evidence="1 2">ASN36</strain>
    </source>
</reference>
<protein>
    <submittedName>
        <fullName evidence="1">Uncharacterized protein</fullName>
    </submittedName>
</protein>
<proteinExistence type="predicted"/>